<dbReference type="KEGG" id="tje:TJEJU_0953"/>
<dbReference type="AlphaFoldDB" id="A0A238U892"/>
<keyword evidence="1" id="KW-1133">Transmembrane helix</keyword>
<feature type="transmembrane region" description="Helical" evidence="1">
    <location>
        <begin position="56"/>
        <end position="81"/>
    </location>
</feature>
<gene>
    <name evidence="2" type="ORF">TJEJU_0953</name>
</gene>
<organism evidence="2 3">
    <name type="scientific">Tenacibaculum jejuense</name>
    <dbReference type="NCBI Taxonomy" id="584609"/>
    <lineage>
        <taxon>Bacteria</taxon>
        <taxon>Pseudomonadati</taxon>
        <taxon>Bacteroidota</taxon>
        <taxon>Flavobacteriia</taxon>
        <taxon>Flavobacteriales</taxon>
        <taxon>Flavobacteriaceae</taxon>
        <taxon>Tenacibaculum</taxon>
    </lineage>
</organism>
<keyword evidence="3" id="KW-1185">Reference proteome</keyword>
<dbReference type="EMBL" id="LT899436">
    <property type="protein sequence ID" value="SNR14714.1"/>
    <property type="molecule type" value="Genomic_DNA"/>
</dbReference>
<dbReference type="RefSeq" id="WP_095069892.1">
    <property type="nucleotide sequence ID" value="NZ_LT899436.1"/>
</dbReference>
<evidence type="ECO:0000313" key="3">
    <source>
        <dbReference type="Proteomes" id="UP000215214"/>
    </source>
</evidence>
<keyword evidence="1" id="KW-0812">Transmembrane</keyword>
<protein>
    <submittedName>
        <fullName evidence="2">Uncharacterized protein</fullName>
    </submittedName>
</protein>
<keyword evidence="1" id="KW-0472">Membrane</keyword>
<accession>A0A238U892</accession>
<proteinExistence type="predicted"/>
<reference evidence="2 3" key="1">
    <citation type="submission" date="2017-07" db="EMBL/GenBank/DDBJ databases">
        <authorList>
            <person name="Sun Z.S."/>
            <person name="Albrecht U."/>
            <person name="Echele G."/>
            <person name="Lee C.C."/>
        </authorList>
    </citation>
    <scope>NUCLEOTIDE SEQUENCE [LARGE SCALE GENOMIC DNA]</scope>
    <source>
        <strain evidence="3">type strain: KCTC 22618</strain>
    </source>
</reference>
<name>A0A238U892_9FLAO</name>
<sequence length="186" mass="21988">MARKKKKLISIEEKYEIVFESQGRYIGGFISLLFSILFLGISSIFLWFGISEKVDFLALCFSLVLLAFGVYFFYVAMYCFFSKKSFPACILKNDELHINEYGISFGRGYNKIVNEQTISIHNIENIHLKKVFFEKILVLKFDLKKDNDSYQLSEILRALNQELTKKDKIRFKNEIEHRKENCKFRI</sequence>
<evidence type="ECO:0000313" key="2">
    <source>
        <dbReference type="EMBL" id="SNR14714.1"/>
    </source>
</evidence>
<feature type="transmembrane region" description="Helical" evidence="1">
    <location>
        <begin position="25"/>
        <end position="50"/>
    </location>
</feature>
<evidence type="ECO:0000256" key="1">
    <source>
        <dbReference type="SAM" id="Phobius"/>
    </source>
</evidence>
<dbReference type="Proteomes" id="UP000215214">
    <property type="component" value="Chromosome TJEJU"/>
</dbReference>